<name>A0AAP4Q084_9BACT</name>
<accession>A0AAP4Q084</accession>
<gene>
    <name evidence="1" type="ORF">PJV92_10340</name>
</gene>
<reference evidence="1" key="2">
    <citation type="submission" date="2023-01" db="EMBL/GenBank/DDBJ databases">
        <authorList>
            <person name="Uljanovas D."/>
        </authorList>
    </citation>
    <scope>NUCLEOTIDE SEQUENCE</scope>
    <source>
        <strain evidence="1">H19</strain>
    </source>
</reference>
<comment type="caution">
    <text evidence="1">The sequence shown here is derived from an EMBL/GenBank/DDBJ whole genome shotgun (WGS) entry which is preliminary data.</text>
</comment>
<evidence type="ECO:0000313" key="2">
    <source>
        <dbReference type="Proteomes" id="UP001171508"/>
    </source>
</evidence>
<dbReference type="EMBL" id="JAQJJM010000030">
    <property type="protein sequence ID" value="MDN5133120.1"/>
    <property type="molecule type" value="Genomic_DNA"/>
</dbReference>
<dbReference type="AlphaFoldDB" id="A0AAP4Q084"/>
<proteinExistence type="predicted"/>
<evidence type="ECO:0000313" key="1">
    <source>
        <dbReference type="EMBL" id="MDN5133120.1"/>
    </source>
</evidence>
<reference evidence="1" key="1">
    <citation type="journal article" date="2023" name="Microorganisms">
        <title>Genomic Characterization of Arcobacter butzleri Strains Isolated from Various Sources in Lithuania.</title>
        <authorList>
            <person name="Uljanovas D."/>
            <person name="Golz G."/>
            <person name="Fleischmann S."/>
            <person name="Kudirkiene E."/>
            <person name="Kasetiene N."/>
            <person name="Grineviciene A."/>
            <person name="Tamuleviciene E."/>
            <person name="Aksomaitiene J."/>
            <person name="Alter T."/>
            <person name="Malakauskas M."/>
        </authorList>
    </citation>
    <scope>NUCLEOTIDE SEQUENCE</scope>
    <source>
        <strain evidence="1">H19</strain>
    </source>
</reference>
<protein>
    <submittedName>
        <fullName evidence="1">Uncharacterized protein</fullName>
    </submittedName>
</protein>
<organism evidence="1 2">
    <name type="scientific">Aliarcobacter butzleri</name>
    <dbReference type="NCBI Taxonomy" id="28197"/>
    <lineage>
        <taxon>Bacteria</taxon>
        <taxon>Pseudomonadati</taxon>
        <taxon>Campylobacterota</taxon>
        <taxon>Epsilonproteobacteria</taxon>
        <taxon>Campylobacterales</taxon>
        <taxon>Arcobacteraceae</taxon>
        <taxon>Aliarcobacter</taxon>
    </lineage>
</organism>
<sequence length="40" mass="4911">MCQKKEFEEPPVLNQELKSEVFKLPIELEQQVICQYFMRH</sequence>
<dbReference type="Proteomes" id="UP001171508">
    <property type="component" value="Unassembled WGS sequence"/>
</dbReference>
<dbReference type="RefSeq" id="WP_260887789.1">
    <property type="nucleotide sequence ID" value="NZ_CABVQX010000036.1"/>
</dbReference>